<dbReference type="EMBL" id="JAHOEP010000031">
    <property type="protein sequence ID" value="MBV3408927.1"/>
    <property type="molecule type" value="Genomic_DNA"/>
</dbReference>
<name>A0AAW4NDB0_9BACT</name>
<gene>
    <name evidence="2" type="ORF">KSW80_11030</name>
</gene>
<sequence length="232" mass="25243">MNLEAIIALLSTKFKGVRSDGLKQLARMIALQCATEEDAKAIVDKLDEAQVKGFVKEFRADVDKEVSDGNKTFENNLKKKFDLVAKKTDPNPGGDGDDPTKGTTEAMIAAAVAKALEPITKTMTDFNAKNLKESRLQQLNEKLKDCKNAAFKERVLKDFARMSFDDDAAFADYLTDTETDVANANQNVANNGLSSQGTPMFAQKGDDGVSSAVQSYIKSMNPEGNQFAGKDL</sequence>
<organism evidence="2 3">
    <name type="scientific">Segatella copri</name>
    <dbReference type="NCBI Taxonomy" id="165179"/>
    <lineage>
        <taxon>Bacteria</taxon>
        <taxon>Pseudomonadati</taxon>
        <taxon>Bacteroidota</taxon>
        <taxon>Bacteroidia</taxon>
        <taxon>Bacteroidales</taxon>
        <taxon>Prevotellaceae</taxon>
        <taxon>Segatella</taxon>
    </lineage>
</organism>
<comment type="caution">
    <text evidence="2">The sequence shown here is derived from an EMBL/GenBank/DDBJ whole genome shotgun (WGS) entry which is preliminary data.</text>
</comment>
<proteinExistence type="predicted"/>
<dbReference type="RefSeq" id="WP_217326879.1">
    <property type="nucleotide sequence ID" value="NZ_JAHOEK010000030.1"/>
</dbReference>
<evidence type="ECO:0000313" key="2">
    <source>
        <dbReference type="EMBL" id="MBV3408927.1"/>
    </source>
</evidence>
<dbReference type="AlphaFoldDB" id="A0AAW4NDB0"/>
<feature type="region of interest" description="Disordered" evidence="1">
    <location>
        <begin position="188"/>
        <end position="207"/>
    </location>
</feature>
<accession>A0AAW4NDB0</accession>
<reference evidence="2" key="1">
    <citation type="submission" date="2021-06" db="EMBL/GenBank/DDBJ databases">
        <title>Collection of gut derived symbiotic bacterial strains cultured from healthy donors.</title>
        <authorList>
            <person name="Lin H."/>
            <person name="Littmann E."/>
            <person name="Pamer E.G."/>
        </authorList>
    </citation>
    <scope>NUCLEOTIDE SEQUENCE</scope>
    <source>
        <strain evidence="2">MSK.21.60</strain>
    </source>
</reference>
<protein>
    <submittedName>
        <fullName evidence="2">Uncharacterized protein</fullName>
    </submittedName>
</protein>
<evidence type="ECO:0000313" key="3">
    <source>
        <dbReference type="Proteomes" id="UP001196316"/>
    </source>
</evidence>
<evidence type="ECO:0000256" key="1">
    <source>
        <dbReference type="SAM" id="MobiDB-lite"/>
    </source>
</evidence>
<dbReference type="Proteomes" id="UP001196316">
    <property type="component" value="Unassembled WGS sequence"/>
</dbReference>